<keyword evidence="9" id="KW-1185">Reference proteome</keyword>
<protein>
    <submittedName>
        <fullName evidence="8">Uncharacterized protein</fullName>
    </submittedName>
</protein>
<dbReference type="InterPro" id="IPR001005">
    <property type="entry name" value="SANT/Myb"/>
</dbReference>
<dbReference type="InterPro" id="IPR017884">
    <property type="entry name" value="SANT_dom"/>
</dbReference>
<dbReference type="InterPro" id="IPR009057">
    <property type="entry name" value="Homeodomain-like_sf"/>
</dbReference>
<proteinExistence type="predicted"/>
<evidence type="ECO:0000313" key="9">
    <source>
        <dbReference type="Proteomes" id="UP001497512"/>
    </source>
</evidence>
<feature type="domain" description="Myb-like" evidence="5">
    <location>
        <begin position="26"/>
        <end position="74"/>
    </location>
</feature>
<reference evidence="8" key="1">
    <citation type="submission" date="2024-02" db="EMBL/GenBank/DDBJ databases">
        <authorList>
            <consortium name="ELIXIR-Norway"/>
            <consortium name="Elixir Norway"/>
        </authorList>
    </citation>
    <scope>NUCLEOTIDE SEQUENCE</scope>
</reference>
<dbReference type="SMART" id="SM00717">
    <property type="entry name" value="SANT"/>
    <property type="match status" value="2"/>
</dbReference>
<dbReference type="EMBL" id="OZ019900">
    <property type="protein sequence ID" value="CAK9233514.1"/>
    <property type="molecule type" value="Genomic_DNA"/>
</dbReference>
<dbReference type="CDD" id="cd00167">
    <property type="entry name" value="SANT"/>
    <property type="match status" value="2"/>
</dbReference>
<evidence type="ECO:0000259" key="6">
    <source>
        <dbReference type="PROSITE" id="PS51293"/>
    </source>
</evidence>
<dbReference type="PANTHER" id="PTHR44042">
    <property type="entry name" value="DUPLICATED HOMEODOMAIN-LIKE SUPERFAMILY PROTEIN-RELATED"/>
    <property type="match status" value="1"/>
</dbReference>
<organism evidence="8 9">
    <name type="scientific">Sphagnum troendelagicum</name>
    <dbReference type="NCBI Taxonomy" id="128251"/>
    <lineage>
        <taxon>Eukaryota</taxon>
        <taxon>Viridiplantae</taxon>
        <taxon>Streptophyta</taxon>
        <taxon>Embryophyta</taxon>
        <taxon>Bryophyta</taxon>
        <taxon>Sphagnophytina</taxon>
        <taxon>Sphagnopsida</taxon>
        <taxon>Sphagnales</taxon>
        <taxon>Sphagnaceae</taxon>
        <taxon>Sphagnum</taxon>
    </lineage>
</organism>
<accession>A0ABP0V0E5</accession>
<feature type="domain" description="HTH myb-type" evidence="7">
    <location>
        <begin position="145"/>
        <end position="202"/>
    </location>
</feature>
<dbReference type="InterPro" id="IPR017930">
    <property type="entry name" value="Myb_dom"/>
</dbReference>
<dbReference type="InterPro" id="IPR006447">
    <property type="entry name" value="Myb_dom_plants"/>
</dbReference>
<dbReference type="SUPFAM" id="SSF46689">
    <property type="entry name" value="Homeodomain-like"/>
    <property type="match status" value="2"/>
</dbReference>
<evidence type="ECO:0000259" key="5">
    <source>
        <dbReference type="PROSITE" id="PS50090"/>
    </source>
</evidence>
<gene>
    <name evidence="8" type="ORF">CSSPTR1EN2_LOCUS21524</name>
</gene>
<keyword evidence="3" id="KW-0539">Nucleus</keyword>
<sequence>MVVSSPSSFPSSTPASSSSPSWNHSGAWTRQEDLVFENALAIHEEQAPNRWENVAALIPGKDVAAVKRHYEILREDIGSIDAGRIPIPSYCTLSSSSPSVSDDLGTKLGHSAGFHEGPPHSMQASPGMLGSPSGVRGVTTSKSADQERRKGIPWTEEEHRLFLIGLTKFGKGDWRSISRNFVISRTPTQVASHAQKYFIRLNSINKDKRRSSIHDITSINNNHPGEQMQPGHGPITGQGLTPGPGQFLLHPVQQGLQPGMYGPPQMGQPALGTAVMLPPSGSVPYGPRGHMQPSVMPGTLMTMQHMAYPMQQTAMHH</sequence>
<name>A0ABP0V0E5_9BRYO</name>
<dbReference type="PROSITE" id="PS51294">
    <property type="entry name" value="HTH_MYB"/>
    <property type="match status" value="1"/>
</dbReference>
<evidence type="ECO:0000259" key="7">
    <source>
        <dbReference type="PROSITE" id="PS51294"/>
    </source>
</evidence>
<feature type="region of interest" description="Disordered" evidence="4">
    <location>
        <begin position="101"/>
        <end position="150"/>
    </location>
</feature>
<dbReference type="Pfam" id="PF00249">
    <property type="entry name" value="Myb_DNA-binding"/>
    <property type="match status" value="2"/>
</dbReference>
<feature type="domain" description="SANT" evidence="6">
    <location>
        <begin position="154"/>
        <end position="202"/>
    </location>
</feature>
<feature type="domain" description="Myb-like" evidence="5">
    <location>
        <begin position="146"/>
        <end position="198"/>
    </location>
</feature>
<evidence type="ECO:0000313" key="8">
    <source>
        <dbReference type="EMBL" id="CAK9233514.1"/>
    </source>
</evidence>
<evidence type="ECO:0000256" key="1">
    <source>
        <dbReference type="ARBA" id="ARBA00023015"/>
    </source>
</evidence>
<dbReference type="Proteomes" id="UP001497512">
    <property type="component" value="Chromosome 8"/>
</dbReference>
<keyword evidence="1" id="KW-0805">Transcription regulation</keyword>
<evidence type="ECO:0000256" key="4">
    <source>
        <dbReference type="SAM" id="MobiDB-lite"/>
    </source>
</evidence>
<dbReference type="PROSITE" id="PS51293">
    <property type="entry name" value="SANT"/>
    <property type="match status" value="1"/>
</dbReference>
<evidence type="ECO:0000256" key="3">
    <source>
        <dbReference type="ARBA" id="ARBA00023242"/>
    </source>
</evidence>
<dbReference type="PROSITE" id="PS50090">
    <property type="entry name" value="MYB_LIKE"/>
    <property type="match status" value="2"/>
</dbReference>
<dbReference type="PANTHER" id="PTHR44042:SF58">
    <property type="entry name" value="DUPLICATED HOMEODOMAIN-LIKE SUPERFAMILY PROTEIN"/>
    <property type="match status" value="1"/>
</dbReference>
<feature type="region of interest" description="Disordered" evidence="4">
    <location>
        <begin position="1"/>
        <end position="24"/>
    </location>
</feature>
<feature type="compositionally biased region" description="Low complexity" evidence="4">
    <location>
        <begin position="1"/>
        <end position="21"/>
    </location>
</feature>
<dbReference type="Gene3D" id="1.10.10.60">
    <property type="entry name" value="Homeodomain-like"/>
    <property type="match status" value="2"/>
</dbReference>
<evidence type="ECO:0000256" key="2">
    <source>
        <dbReference type="ARBA" id="ARBA00023163"/>
    </source>
</evidence>
<dbReference type="NCBIfam" id="TIGR01557">
    <property type="entry name" value="myb_SHAQKYF"/>
    <property type="match status" value="1"/>
</dbReference>
<keyword evidence="2" id="KW-0804">Transcription</keyword>